<protein>
    <submittedName>
        <fullName evidence="6">Interferon-induced: double-stranded RNA-activated protein kinase-like protein</fullName>
    </submittedName>
</protein>
<dbReference type="Proteomes" id="UP000285301">
    <property type="component" value="Unassembled WGS sequence"/>
</dbReference>
<dbReference type="GO" id="GO:0005524">
    <property type="term" value="F:ATP binding"/>
    <property type="evidence" value="ECO:0007669"/>
    <property type="project" value="UniProtKB-KW"/>
</dbReference>
<keyword evidence="1" id="KW-0808">Transferase</keyword>
<dbReference type="STRING" id="1965070.A0A3S3NWM3"/>
<keyword evidence="7" id="KW-1185">Reference proteome</keyword>
<dbReference type="InterPro" id="IPR000719">
    <property type="entry name" value="Prot_kinase_dom"/>
</dbReference>
<dbReference type="InterPro" id="IPR011009">
    <property type="entry name" value="Kinase-like_dom_sf"/>
</dbReference>
<feature type="domain" description="Protein kinase" evidence="5">
    <location>
        <begin position="1"/>
        <end position="92"/>
    </location>
</feature>
<evidence type="ECO:0000259" key="5">
    <source>
        <dbReference type="PROSITE" id="PS50011"/>
    </source>
</evidence>
<dbReference type="EMBL" id="NCKU01012171">
    <property type="protein sequence ID" value="RWS00168.1"/>
    <property type="molecule type" value="Genomic_DNA"/>
</dbReference>
<sequence>ANVSVCTPKADIFSAGLILFEMLYPIKTSHEKYKLFEDLKKESKLPENFKETFGQKLVDLLISLISEITEDRPSASDLLLSIDNTDFDDPSFEDSILEEKFNRLNLTSSFTGPKSSPMLNTSAINESLFEEDSYYDWHSSLGTEYE</sequence>
<evidence type="ECO:0000256" key="4">
    <source>
        <dbReference type="ARBA" id="ARBA00022840"/>
    </source>
</evidence>
<gene>
    <name evidence="6" type="ORF">B4U79_16914</name>
</gene>
<comment type="caution">
    <text evidence="6">The sequence shown here is derived from an EMBL/GenBank/DDBJ whole genome shotgun (WGS) entry which is preliminary data.</text>
</comment>
<organism evidence="6 7">
    <name type="scientific">Dinothrombium tinctorium</name>
    <dbReference type="NCBI Taxonomy" id="1965070"/>
    <lineage>
        <taxon>Eukaryota</taxon>
        <taxon>Metazoa</taxon>
        <taxon>Ecdysozoa</taxon>
        <taxon>Arthropoda</taxon>
        <taxon>Chelicerata</taxon>
        <taxon>Arachnida</taxon>
        <taxon>Acari</taxon>
        <taxon>Acariformes</taxon>
        <taxon>Trombidiformes</taxon>
        <taxon>Prostigmata</taxon>
        <taxon>Anystina</taxon>
        <taxon>Parasitengona</taxon>
        <taxon>Trombidioidea</taxon>
        <taxon>Trombidiidae</taxon>
        <taxon>Dinothrombium</taxon>
    </lineage>
</organism>
<dbReference type="Gene3D" id="1.10.510.10">
    <property type="entry name" value="Transferase(Phosphotransferase) domain 1"/>
    <property type="match status" value="1"/>
</dbReference>
<dbReference type="PANTHER" id="PTHR11042">
    <property type="entry name" value="EUKARYOTIC TRANSLATION INITIATION FACTOR 2-ALPHA KINASE EIF2-ALPHA KINASE -RELATED"/>
    <property type="match status" value="1"/>
</dbReference>
<reference evidence="6 7" key="1">
    <citation type="journal article" date="2018" name="Gigascience">
        <title>Genomes of trombidid mites reveal novel predicted allergens and laterally-transferred genes associated with secondary metabolism.</title>
        <authorList>
            <person name="Dong X."/>
            <person name="Chaisiri K."/>
            <person name="Xia D."/>
            <person name="Armstrong S.D."/>
            <person name="Fang Y."/>
            <person name="Donnelly M.J."/>
            <person name="Kadowaki T."/>
            <person name="McGarry J.W."/>
            <person name="Darby A.C."/>
            <person name="Makepeace B.L."/>
        </authorList>
    </citation>
    <scope>NUCLEOTIDE SEQUENCE [LARGE SCALE GENOMIC DNA]</scope>
    <source>
        <strain evidence="6">UoL-WK</strain>
    </source>
</reference>
<keyword evidence="3 6" id="KW-0418">Kinase</keyword>
<evidence type="ECO:0000256" key="3">
    <source>
        <dbReference type="ARBA" id="ARBA00022777"/>
    </source>
</evidence>
<feature type="non-terminal residue" evidence="6">
    <location>
        <position position="1"/>
    </location>
</feature>
<proteinExistence type="predicted"/>
<accession>A0A3S3NWM3</accession>
<name>A0A3S3NWM3_9ACAR</name>
<evidence type="ECO:0000313" key="6">
    <source>
        <dbReference type="EMBL" id="RWS00168.1"/>
    </source>
</evidence>
<dbReference type="PROSITE" id="PS50011">
    <property type="entry name" value="PROTEIN_KINASE_DOM"/>
    <property type="match status" value="1"/>
</dbReference>
<dbReference type="InterPro" id="IPR050339">
    <property type="entry name" value="CC_SR_Kinase"/>
</dbReference>
<keyword evidence="2" id="KW-0547">Nucleotide-binding</keyword>
<dbReference type="SUPFAM" id="SSF56112">
    <property type="entry name" value="Protein kinase-like (PK-like)"/>
    <property type="match status" value="1"/>
</dbReference>
<evidence type="ECO:0000313" key="7">
    <source>
        <dbReference type="Proteomes" id="UP000285301"/>
    </source>
</evidence>
<dbReference type="GO" id="GO:0004672">
    <property type="term" value="F:protein kinase activity"/>
    <property type="evidence" value="ECO:0007669"/>
    <property type="project" value="InterPro"/>
</dbReference>
<dbReference type="AlphaFoldDB" id="A0A3S3NWM3"/>
<keyword evidence="4" id="KW-0067">ATP-binding</keyword>
<dbReference type="OrthoDB" id="1405469at2759"/>
<evidence type="ECO:0000256" key="2">
    <source>
        <dbReference type="ARBA" id="ARBA00022741"/>
    </source>
</evidence>
<evidence type="ECO:0000256" key="1">
    <source>
        <dbReference type="ARBA" id="ARBA00022679"/>
    </source>
</evidence>
<dbReference type="GO" id="GO:0005737">
    <property type="term" value="C:cytoplasm"/>
    <property type="evidence" value="ECO:0007669"/>
    <property type="project" value="TreeGrafter"/>
</dbReference>
<dbReference type="GO" id="GO:0005634">
    <property type="term" value="C:nucleus"/>
    <property type="evidence" value="ECO:0007669"/>
    <property type="project" value="TreeGrafter"/>
</dbReference>